<keyword evidence="2" id="KW-0813">Transport</keyword>
<feature type="transmembrane region" description="Helical" evidence="6">
    <location>
        <begin position="162"/>
        <end position="182"/>
    </location>
</feature>
<comment type="subcellular location">
    <subcellularLocation>
        <location evidence="1">Membrane</location>
        <topology evidence="1">Multi-pass membrane protein</topology>
    </subcellularLocation>
</comment>
<name>A0A2V1CZU4_9PLEO</name>
<feature type="transmembrane region" description="Helical" evidence="6">
    <location>
        <begin position="442"/>
        <end position="461"/>
    </location>
</feature>
<keyword evidence="5 6" id="KW-0472">Membrane</keyword>
<feature type="transmembrane region" description="Helical" evidence="6">
    <location>
        <begin position="473"/>
        <end position="492"/>
    </location>
</feature>
<feature type="transmembrane region" description="Helical" evidence="6">
    <location>
        <begin position="194"/>
        <end position="213"/>
    </location>
</feature>
<feature type="transmembrane region" description="Helical" evidence="6">
    <location>
        <begin position="118"/>
        <end position="142"/>
    </location>
</feature>
<keyword evidence="8" id="KW-1185">Reference proteome</keyword>
<feature type="transmembrane region" description="Helical" evidence="6">
    <location>
        <begin position="73"/>
        <end position="97"/>
    </location>
</feature>
<organism evidence="7 8">
    <name type="scientific">Periconia macrospinosa</name>
    <dbReference type="NCBI Taxonomy" id="97972"/>
    <lineage>
        <taxon>Eukaryota</taxon>
        <taxon>Fungi</taxon>
        <taxon>Dikarya</taxon>
        <taxon>Ascomycota</taxon>
        <taxon>Pezizomycotina</taxon>
        <taxon>Dothideomycetes</taxon>
        <taxon>Pleosporomycetidae</taxon>
        <taxon>Pleosporales</taxon>
        <taxon>Massarineae</taxon>
        <taxon>Periconiaceae</taxon>
        <taxon>Periconia</taxon>
    </lineage>
</organism>
<evidence type="ECO:0000256" key="6">
    <source>
        <dbReference type="SAM" id="Phobius"/>
    </source>
</evidence>
<dbReference type="GO" id="GO:0016020">
    <property type="term" value="C:membrane"/>
    <property type="evidence" value="ECO:0007669"/>
    <property type="project" value="UniProtKB-SubCell"/>
</dbReference>
<dbReference type="GO" id="GO:0022857">
    <property type="term" value="F:transmembrane transporter activity"/>
    <property type="evidence" value="ECO:0007669"/>
    <property type="project" value="InterPro"/>
</dbReference>
<feature type="transmembrane region" description="Helical" evidence="6">
    <location>
        <begin position="272"/>
        <end position="297"/>
    </location>
</feature>
<proteinExistence type="predicted"/>
<dbReference type="InterPro" id="IPR002293">
    <property type="entry name" value="AA/rel_permease1"/>
</dbReference>
<feature type="transmembrane region" description="Helical" evidence="6">
    <location>
        <begin position="325"/>
        <end position="352"/>
    </location>
</feature>
<dbReference type="Pfam" id="PF13520">
    <property type="entry name" value="AA_permease_2"/>
    <property type="match status" value="1"/>
</dbReference>
<protein>
    <submittedName>
        <fullName evidence="7">Amino acid transporter</fullName>
    </submittedName>
</protein>
<evidence type="ECO:0000256" key="4">
    <source>
        <dbReference type="ARBA" id="ARBA00022989"/>
    </source>
</evidence>
<dbReference type="Gene3D" id="1.20.1740.10">
    <property type="entry name" value="Amino acid/polyamine transporter I"/>
    <property type="match status" value="1"/>
</dbReference>
<evidence type="ECO:0000313" key="7">
    <source>
        <dbReference type="EMBL" id="PVH91255.1"/>
    </source>
</evidence>
<dbReference type="OrthoDB" id="3257095at2759"/>
<evidence type="ECO:0000256" key="1">
    <source>
        <dbReference type="ARBA" id="ARBA00004141"/>
    </source>
</evidence>
<dbReference type="PIRSF" id="PIRSF006060">
    <property type="entry name" value="AA_transporter"/>
    <property type="match status" value="1"/>
</dbReference>
<keyword evidence="4 6" id="KW-1133">Transmembrane helix</keyword>
<gene>
    <name evidence="7" type="ORF">DM02DRAFT_722413</name>
</gene>
<evidence type="ECO:0000256" key="3">
    <source>
        <dbReference type="ARBA" id="ARBA00022692"/>
    </source>
</evidence>
<evidence type="ECO:0000256" key="5">
    <source>
        <dbReference type="ARBA" id="ARBA00023136"/>
    </source>
</evidence>
<evidence type="ECO:0000256" key="2">
    <source>
        <dbReference type="ARBA" id="ARBA00022448"/>
    </source>
</evidence>
<dbReference type="EMBL" id="KZ805912">
    <property type="protein sequence ID" value="PVH91255.1"/>
    <property type="molecule type" value="Genomic_DNA"/>
</dbReference>
<sequence length="505" mass="54536">MVASMRSAPALRPAGSFSRDEADLARFGKKQQLRRNFKLLSIIALTCTLMVTWEGALTSFQSGLLNGGPAGLIYGFIFAWIGTFLQACVMGEMASMVPLAGGQYNWVAVLAPKSCSKFLSYLTGWLSVISWQAALAGSSFLGGTMIQGLIILNHETYNHQRWHGTLLLYAILLIALFINTYLARILPQIESYVLILHIVGFFCILIPLVYLAPHHSAEEVFATFTNVGGWQDKGLSFFVGLSTAMFSFLGVDAGGHLAEEVQGASTVVPRSMIVSTILNGSMGFSMIIAALFCMGNLEETLGTPTGFPYMQVFLNATGTVRGATLMASVVIAAFVFVIVGVLATASRMVWAFSREKGMPGHSILVRVHKGTALPIYSICLSVLISLLLGLINIGSSTAFNAMTSLCIASFYSCYVVSAGVLLHARYTTQLKFGPFQMGRAGVPIIVLSIIYSVIGIFFSFWPAAPNPEPLSMNWSIVVFGAVLLFSAGYWAMFGRKVYTGPLVEI</sequence>
<evidence type="ECO:0000313" key="8">
    <source>
        <dbReference type="Proteomes" id="UP000244855"/>
    </source>
</evidence>
<dbReference type="Proteomes" id="UP000244855">
    <property type="component" value="Unassembled WGS sequence"/>
</dbReference>
<dbReference type="AlphaFoldDB" id="A0A2V1CZU4"/>
<feature type="transmembrane region" description="Helical" evidence="6">
    <location>
        <begin position="36"/>
        <end position="53"/>
    </location>
</feature>
<dbReference type="STRING" id="97972.A0A2V1CZU4"/>
<keyword evidence="3 6" id="KW-0812">Transmembrane</keyword>
<feature type="transmembrane region" description="Helical" evidence="6">
    <location>
        <begin position="373"/>
        <end position="393"/>
    </location>
</feature>
<feature type="transmembrane region" description="Helical" evidence="6">
    <location>
        <begin position="399"/>
        <end position="422"/>
    </location>
</feature>
<feature type="transmembrane region" description="Helical" evidence="6">
    <location>
        <begin position="233"/>
        <end position="251"/>
    </location>
</feature>
<accession>A0A2V1CZU4</accession>
<dbReference type="PANTHER" id="PTHR45649:SF1">
    <property type="entry name" value="TRANSPORTER, PUTATIVE (EUROFUNG)-RELATED"/>
    <property type="match status" value="1"/>
</dbReference>
<dbReference type="PANTHER" id="PTHR45649">
    <property type="entry name" value="AMINO-ACID PERMEASE BAT1"/>
    <property type="match status" value="1"/>
</dbReference>
<reference evidence="7 8" key="1">
    <citation type="journal article" date="2018" name="Sci. Rep.">
        <title>Comparative genomics provides insights into the lifestyle and reveals functional heterogeneity of dark septate endophytic fungi.</title>
        <authorList>
            <person name="Knapp D.G."/>
            <person name="Nemeth J.B."/>
            <person name="Barry K."/>
            <person name="Hainaut M."/>
            <person name="Henrissat B."/>
            <person name="Johnson J."/>
            <person name="Kuo A."/>
            <person name="Lim J.H.P."/>
            <person name="Lipzen A."/>
            <person name="Nolan M."/>
            <person name="Ohm R.A."/>
            <person name="Tamas L."/>
            <person name="Grigoriev I.V."/>
            <person name="Spatafora J.W."/>
            <person name="Nagy L.G."/>
            <person name="Kovacs G.M."/>
        </authorList>
    </citation>
    <scope>NUCLEOTIDE SEQUENCE [LARGE SCALE GENOMIC DNA]</scope>
    <source>
        <strain evidence="7 8">DSE2036</strain>
    </source>
</reference>